<protein>
    <submittedName>
        <fullName evidence="1">Uncharacterized protein</fullName>
    </submittedName>
</protein>
<sequence length="120" mass="13161">MSFEILNDADIYFGYGLKGFDGTISPVSTLLNAVSGIGDDECLRQASINAGIGAGVLKPDGPAATRIVRKSTERGSRQGLCNVCNSWVDIDSSRKVQINVPEIYWWKHIQACIKRTWKAE</sequence>
<keyword evidence="2" id="KW-1185">Reference proteome</keyword>
<gene>
    <name evidence="1" type="ORF">LPJ66_000254</name>
</gene>
<name>A0ACC1IWW6_9FUNG</name>
<evidence type="ECO:0000313" key="2">
    <source>
        <dbReference type="Proteomes" id="UP001150581"/>
    </source>
</evidence>
<dbReference type="EMBL" id="JANBPG010000005">
    <property type="protein sequence ID" value="KAJ1902165.1"/>
    <property type="molecule type" value="Genomic_DNA"/>
</dbReference>
<comment type="caution">
    <text evidence="1">The sequence shown here is derived from an EMBL/GenBank/DDBJ whole genome shotgun (WGS) entry which is preliminary data.</text>
</comment>
<evidence type="ECO:0000313" key="1">
    <source>
        <dbReference type="EMBL" id="KAJ1902165.1"/>
    </source>
</evidence>
<proteinExistence type="predicted"/>
<reference evidence="1" key="1">
    <citation type="submission" date="2022-07" db="EMBL/GenBank/DDBJ databases">
        <title>Phylogenomic reconstructions and comparative analyses of Kickxellomycotina fungi.</title>
        <authorList>
            <person name="Reynolds N.K."/>
            <person name="Stajich J.E."/>
            <person name="Barry K."/>
            <person name="Grigoriev I.V."/>
            <person name="Crous P."/>
            <person name="Smith M.E."/>
        </authorList>
    </citation>
    <scope>NUCLEOTIDE SEQUENCE</scope>
    <source>
        <strain evidence="1">Benny 63K</strain>
    </source>
</reference>
<dbReference type="Proteomes" id="UP001150581">
    <property type="component" value="Unassembled WGS sequence"/>
</dbReference>
<accession>A0ACC1IWW6</accession>
<organism evidence="1 2">
    <name type="scientific">Kickxella alabastrina</name>
    <dbReference type="NCBI Taxonomy" id="61397"/>
    <lineage>
        <taxon>Eukaryota</taxon>
        <taxon>Fungi</taxon>
        <taxon>Fungi incertae sedis</taxon>
        <taxon>Zoopagomycota</taxon>
        <taxon>Kickxellomycotina</taxon>
        <taxon>Kickxellomycetes</taxon>
        <taxon>Kickxellales</taxon>
        <taxon>Kickxellaceae</taxon>
        <taxon>Kickxella</taxon>
    </lineage>
</organism>